<protein>
    <recommendedName>
        <fullName evidence="1">DUF2169 domain-containing protein</fullName>
    </recommendedName>
</protein>
<proteinExistence type="predicted"/>
<dbReference type="Proteomes" id="UP000237968">
    <property type="component" value="Unassembled WGS sequence"/>
</dbReference>
<sequence>MLQLHNTSPFVPTIFALADRRGVDTLIAVVKATFELGAVVEIAAEQRPITLEDEYFGDPTASSLRYPSAVHLQKPGTDVILIGDACAPRGQAVPELDVALCVADRSKLIRVHGDRFWDQGLRAVQPSRAQPFVRVPIVYERAFGGRQVGDTGSGLADLRNPVGVGFGAGQSVGEMLGQPVPNFEDPNAPLTALGQTPEPMGFGAIAPTWQPRVAFAGTYDERWRKTRAPYLPDDFDPRYFHVGSRGMTFAQALRGGEPVAMHGFDPDRSWTFALPRCQLELIATLAGTTQRMNPILDTVVLEPSEARMTMTWRACLAVGEELLRVQRVDIGLGGIEGAVEYSGGEA</sequence>
<evidence type="ECO:0000313" key="2">
    <source>
        <dbReference type="EMBL" id="PRQ03624.1"/>
    </source>
</evidence>
<reference evidence="2 3" key="1">
    <citation type="submission" date="2018-03" db="EMBL/GenBank/DDBJ databases">
        <title>Draft Genome Sequences of the Obligatory Marine Myxobacteria Enhygromyxa salina SWB005.</title>
        <authorList>
            <person name="Poehlein A."/>
            <person name="Moghaddam J.A."/>
            <person name="Harms H."/>
            <person name="Alanjari M."/>
            <person name="Koenig G.M."/>
            <person name="Daniel R."/>
            <person name="Schaeberle T.F."/>
        </authorList>
    </citation>
    <scope>NUCLEOTIDE SEQUENCE [LARGE SCALE GENOMIC DNA]</scope>
    <source>
        <strain evidence="2 3">SWB005</strain>
    </source>
</reference>
<dbReference type="OrthoDB" id="233093at2"/>
<dbReference type="Pfam" id="PF09937">
    <property type="entry name" value="DUF2169"/>
    <property type="match status" value="1"/>
</dbReference>
<accession>A0A2S9YER8</accession>
<dbReference type="EMBL" id="PVNK01000073">
    <property type="protein sequence ID" value="PRQ03624.1"/>
    <property type="molecule type" value="Genomic_DNA"/>
</dbReference>
<dbReference type="InterPro" id="IPR018683">
    <property type="entry name" value="DUF2169"/>
</dbReference>
<dbReference type="RefSeq" id="WP_106390858.1">
    <property type="nucleotide sequence ID" value="NZ_PVNK01000073.1"/>
</dbReference>
<comment type="caution">
    <text evidence="2">The sequence shown here is derived from an EMBL/GenBank/DDBJ whole genome shotgun (WGS) entry which is preliminary data.</text>
</comment>
<name>A0A2S9YER8_9BACT</name>
<dbReference type="AlphaFoldDB" id="A0A2S9YER8"/>
<organism evidence="2 3">
    <name type="scientific">Enhygromyxa salina</name>
    <dbReference type="NCBI Taxonomy" id="215803"/>
    <lineage>
        <taxon>Bacteria</taxon>
        <taxon>Pseudomonadati</taxon>
        <taxon>Myxococcota</taxon>
        <taxon>Polyangia</taxon>
        <taxon>Nannocystales</taxon>
        <taxon>Nannocystaceae</taxon>
        <taxon>Enhygromyxa</taxon>
    </lineage>
</organism>
<evidence type="ECO:0000259" key="1">
    <source>
        <dbReference type="Pfam" id="PF09937"/>
    </source>
</evidence>
<evidence type="ECO:0000313" key="3">
    <source>
        <dbReference type="Proteomes" id="UP000237968"/>
    </source>
</evidence>
<gene>
    <name evidence="2" type="ORF">ENSA5_13790</name>
</gene>
<keyword evidence="3" id="KW-1185">Reference proteome</keyword>
<feature type="domain" description="DUF2169" evidence="1">
    <location>
        <begin position="22"/>
        <end position="313"/>
    </location>
</feature>